<dbReference type="GO" id="GO:0016020">
    <property type="term" value="C:membrane"/>
    <property type="evidence" value="ECO:0007669"/>
    <property type="project" value="UniProtKB-SubCell"/>
</dbReference>
<feature type="transmembrane region" description="Helical" evidence="6">
    <location>
        <begin position="240"/>
        <end position="262"/>
    </location>
</feature>
<evidence type="ECO:0000256" key="5">
    <source>
        <dbReference type="ARBA" id="ARBA00023136"/>
    </source>
</evidence>
<comment type="subcellular location">
    <subcellularLocation>
        <location evidence="1">Membrane</location>
        <topology evidence="1">Multi-pass membrane protein</topology>
    </subcellularLocation>
</comment>
<evidence type="ECO:0000256" key="2">
    <source>
        <dbReference type="ARBA" id="ARBA00007362"/>
    </source>
</evidence>
<dbReference type="InterPro" id="IPR037185">
    <property type="entry name" value="EmrE-like"/>
</dbReference>
<feature type="transmembrane region" description="Helical" evidence="6">
    <location>
        <begin position="205"/>
        <end position="228"/>
    </location>
</feature>
<comment type="similarity">
    <text evidence="2">Belongs to the EamA transporter family.</text>
</comment>
<comment type="caution">
    <text evidence="8">The sequence shown here is derived from an EMBL/GenBank/DDBJ whole genome shotgun (WGS) entry which is preliminary data.</text>
</comment>
<sequence>MNRSYFYMLIAALCWGGAFVAGKIGSADVSGLEMSFYRFSIAAVCLLIYIRVKKLSFRIGLRNILKIAAIGSFGMITYHLLFFKSIALISVLESSSINVLAPVLSAFFGYLLFREPLNWKGVIFLLSSSFGVLTIIISWDFGNLLMIGQSSGTLYMVVAMLSWVVYSLLFRRFIRGVPAAISSFISMLSSLLILLPFILIKGAPITSYGISVWAVYLFMGIFATFLGYTLQQDSIMKIGVARTNFFINFVPVFSMILGVVILGDEFRMINILSLAIVFTGLVGYMREKEKSSVS</sequence>
<dbReference type="PANTHER" id="PTHR32322">
    <property type="entry name" value="INNER MEMBRANE TRANSPORTER"/>
    <property type="match status" value="1"/>
</dbReference>
<feature type="transmembrane region" description="Helical" evidence="6">
    <location>
        <begin position="268"/>
        <end position="285"/>
    </location>
</feature>
<evidence type="ECO:0000256" key="1">
    <source>
        <dbReference type="ARBA" id="ARBA00004141"/>
    </source>
</evidence>
<name>A0AAJ1IEW8_9SPIO</name>
<evidence type="ECO:0000256" key="6">
    <source>
        <dbReference type="SAM" id="Phobius"/>
    </source>
</evidence>
<keyword evidence="5 6" id="KW-0472">Membrane</keyword>
<dbReference type="Proteomes" id="UP001221217">
    <property type="component" value="Unassembled WGS sequence"/>
</dbReference>
<feature type="transmembrane region" description="Helical" evidence="6">
    <location>
        <begin position="153"/>
        <end position="170"/>
    </location>
</feature>
<organism evidence="8 9">
    <name type="scientific">Candidatus Thalassospirochaeta sargassi</name>
    <dbReference type="NCBI Taxonomy" id="3119039"/>
    <lineage>
        <taxon>Bacteria</taxon>
        <taxon>Pseudomonadati</taxon>
        <taxon>Spirochaetota</taxon>
        <taxon>Spirochaetia</taxon>
        <taxon>Spirochaetales</taxon>
        <taxon>Spirochaetaceae</taxon>
        <taxon>Candidatus Thalassospirochaeta</taxon>
    </lineage>
</organism>
<dbReference type="InterPro" id="IPR050638">
    <property type="entry name" value="AA-Vitamin_Transporters"/>
</dbReference>
<dbReference type="PANTHER" id="PTHR32322:SF2">
    <property type="entry name" value="EAMA DOMAIN-CONTAINING PROTEIN"/>
    <property type="match status" value="1"/>
</dbReference>
<evidence type="ECO:0000256" key="3">
    <source>
        <dbReference type="ARBA" id="ARBA00022692"/>
    </source>
</evidence>
<keyword evidence="3 6" id="KW-0812">Transmembrane</keyword>
<evidence type="ECO:0000256" key="4">
    <source>
        <dbReference type="ARBA" id="ARBA00022989"/>
    </source>
</evidence>
<keyword evidence="4 6" id="KW-1133">Transmembrane helix</keyword>
<evidence type="ECO:0000313" key="9">
    <source>
        <dbReference type="Proteomes" id="UP001221217"/>
    </source>
</evidence>
<feature type="domain" description="EamA" evidence="7">
    <location>
        <begin position="151"/>
        <end position="283"/>
    </location>
</feature>
<feature type="transmembrane region" description="Helical" evidence="6">
    <location>
        <begin position="36"/>
        <end position="52"/>
    </location>
</feature>
<dbReference type="Pfam" id="PF00892">
    <property type="entry name" value="EamA"/>
    <property type="match status" value="2"/>
</dbReference>
<evidence type="ECO:0000259" key="7">
    <source>
        <dbReference type="Pfam" id="PF00892"/>
    </source>
</evidence>
<dbReference type="EMBL" id="JAQQAL010000037">
    <property type="protein sequence ID" value="MDC7227995.1"/>
    <property type="molecule type" value="Genomic_DNA"/>
</dbReference>
<feature type="transmembrane region" description="Helical" evidence="6">
    <location>
        <begin position="122"/>
        <end position="141"/>
    </location>
</feature>
<feature type="transmembrane region" description="Helical" evidence="6">
    <location>
        <begin position="95"/>
        <end position="113"/>
    </location>
</feature>
<proteinExistence type="inferred from homology"/>
<accession>A0AAJ1IEW8</accession>
<dbReference type="AlphaFoldDB" id="A0AAJ1IEW8"/>
<dbReference type="SUPFAM" id="SSF103481">
    <property type="entry name" value="Multidrug resistance efflux transporter EmrE"/>
    <property type="match status" value="2"/>
</dbReference>
<reference evidence="8 9" key="1">
    <citation type="submission" date="2022-12" db="EMBL/GenBank/DDBJ databases">
        <title>Metagenome assembled genome from gulf of manar.</title>
        <authorList>
            <person name="Kohli P."/>
            <person name="Pk S."/>
            <person name="Venkata Ramana C."/>
            <person name="Sasikala C."/>
        </authorList>
    </citation>
    <scope>NUCLEOTIDE SEQUENCE [LARGE SCALE GENOMIC DNA]</scope>
    <source>
        <strain evidence="8">JB008</strain>
    </source>
</reference>
<protein>
    <submittedName>
        <fullName evidence="8">DMT family transporter</fullName>
    </submittedName>
</protein>
<feature type="domain" description="EamA" evidence="7">
    <location>
        <begin position="4"/>
        <end position="136"/>
    </location>
</feature>
<feature type="transmembrane region" description="Helical" evidence="6">
    <location>
        <begin position="177"/>
        <end position="199"/>
    </location>
</feature>
<evidence type="ECO:0000313" key="8">
    <source>
        <dbReference type="EMBL" id="MDC7227995.1"/>
    </source>
</evidence>
<gene>
    <name evidence="8" type="ORF">PQJ61_14625</name>
</gene>
<dbReference type="InterPro" id="IPR000620">
    <property type="entry name" value="EamA_dom"/>
</dbReference>
<feature type="transmembrane region" description="Helical" evidence="6">
    <location>
        <begin position="64"/>
        <end position="83"/>
    </location>
</feature>